<dbReference type="PROSITE" id="PS52015">
    <property type="entry name" value="TONB_CTD"/>
    <property type="match status" value="1"/>
</dbReference>
<evidence type="ECO:0000256" key="3">
    <source>
        <dbReference type="ARBA" id="ARBA00022448"/>
    </source>
</evidence>
<keyword evidence="3" id="KW-0813">Transport</keyword>
<keyword evidence="6 11" id="KW-0812">Transmembrane</keyword>
<feature type="domain" description="TonB C-terminal" evidence="12">
    <location>
        <begin position="162"/>
        <end position="250"/>
    </location>
</feature>
<evidence type="ECO:0000256" key="9">
    <source>
        <dbReference type="ARBA" id="ARBA00023136"/>
    </source>
</evidence>
<evidence type="ECO:0000256" key="6">
    <source>
        <dbReference type="ARBA" id="ARBA00022692"/>
    </source>
</evidence>
<dbReference type="GO" id="GO:0015031">
    <property type="term" value="P:protein transport"/>
    <property type="evidence" value="ECO:0007669"/>
    <property type="project" value="UniProtKB-KW"/>
</dbReference>
<evidence type="ECO:0000313" key="13">
    <source>
        <dbReference type="EMBL" id="VAX12856.1"/>
    </source>
</evidence>
<dbReference type="GO" id="GO:0098797">
    <property type="term" value="C:plasma membrane protein complex"/>
    <property type="evidence" value="ECO:0007669"/>
    <property type="project" value="TreeGrafter"/>
</dbReference>
<protein>
    <recommendedName>
        <fullName evidence="12">TonB C-terminal domain-containing protein</fullName>
    </recommendedName>
</protein>
<feature type="compositionally biased region" description="Basic and acidic residues" evidence="10">
    <location>
        <begin position="103"/>
        <end position="133"/>
    </location>
</feature>
<feature type="transmembrane region" description="Helical" evidence="11">
    <location>
        <begin position="20"/>
        <end position="39"/>
    </location>
</feature>
<dbReference type="SUPFAM" id="SSF74653">
    <property type="entry name" value="TolA/TonB C-terminal domain"/>
    <property type="match status" value="1"/>
</dbReference>
<sequence>MSISYEQFFSADKYLKEDRWFSLAMSLSIILHALAIFWLQQNRTETTTIAAPQQAIKVSLNILQQQLQKTHKPRAVATAKPAQAKPLKRKPVKPVAKKTVKKSRPEPRPDPGSESKPEPELELNSEPRPESRPVKQTSATAPQLAAQLQRGKGSQPSLLKQHYLSALLSHIESFKYYPQSARRRGLNGEVNVSFELLGTGRITDLVISGGPLLLQRASKQAVQQAVPMPTPPAEVPTPMQMSLVMQYQLR</sequence>
<keyword evidence="7" id="KW-0653">Protein transport</keyword>
<dbReference type="PRINTS" id="PR01374">
    <property type="entry name" value="TONBPROTEIN"/>
</dbReference>
<accession>A0A3B1B3K3</accession>
<dbReference type="InterPro" id="IPR051045">
    <property type="entry name" value="TonB-dependent_transducer"/>
</dbReference>
<evidence type="ECO:0000256" key="10">
    <source>
        <dbReference type="SAM" id="MobiDB-lite"/>
    </source>
</evidence>
<evidence type="ECO:0000259" key="12">
    <source>
        <dbReference type="PROSITE" id="PS52015"/>
    </source>
</evidence>
<dbReference type="GO" id="GO:0030288">
    <property type="term" value="C:outer membrane-bounded periplasmic space"/>
    <property type="evidence" value="ECO:0007669"/>
    <property type="project" value="InterPro"/>
</dbReference>
<dbReference type="Pfam" id="PF03544">
    <property type="entry name" value="TonB_C"/>
    <property type="match status" value="1"/>
</dbReference>
<evidence type="ECO:0000256" key="11">
    <source>
        <dbReference type="SAM" id="Phobius"/>
    </source>
</evidence>
<dbReference type="GO" id="GO:0015891">
    <property type="term" value="P:siderophore transport"/>
    <property type="evidence" value="ECO:0007669"/>
    <property type="project" value="InterPro"/>
</dbReference>
<dbReference type="InterPro" id="IPR037682">
    <property type="entry name" value="TonB_C"/>
</dbReference>
<evidence type="ECO:0000256" key="7">
    <source>
        <dbReference type="ARBA" id="ARBA00022927"/>
    </source>
</evidence>
<name>A0A3B1B3K3_9ZZZZ</name>
<keyword evidence="5" id="KW-0997">Cell inner membrane</keyword>
<keyword evidence="9 11" id="KW-0472">Membrane</keyword>
<dbReference type="NCBIfam" id="TIGR01352">
    <property type="entry name" value="tonB_Cterm"/>
    <property type="match status" value="1"/>
</dbReference>
<dbReference type="PANTHER" id="PTHR33446">
    <property type="entry name" value="PROTEIN TONB-RELATED"/>
    <property type="match status" value="1"/>
</dbReference>
<feature type="region of interest" description="Disordered" evidence="10">
    <location>
        <begin position="70"/>
        <end position="155"/>
    </location>
</feature>
<dbReference type="AlphaFoldDB" id="A0A3B1B3K3"/>
<keyword evidence="8 11" id="KW-1133">Transmembrane helix</keyword>
<reference evidence="13" key="1">
    <citation type="submission" date="2018-06" db="EMBL/GenBank/DDBJ databases">
        <authorList>
            <person name="Zhirakovskaya E."/>
        </authorList>
    </citation>
    <scope>NUCLEOTIDE SEQUENCE</scope>
</reference>
<proteinExistence type="inferred from homology"/>
<comment type="subcellular location">
    <subcellularLocation>
        <location evidence="1">Cell inner membrane</location>
        <topology evidence="1">Single-pass membrane protein</topology>
        <orientation evidence="1">Periplasmic side</orientation>
    </subcellularLocation>
</comment>
<dbReference type="InterPro" id="IPR003538">
    <property type="entry name" value="TonB"/>
</dbReference>
<keyword evidence="4" id="KW-1003">Cell membrane</keyword>
<comment type="similarity">
    <text evidence="2">Belongs to the TonB family.</text>
</comment>
<feature type="compositionally biased region" description="Basic residues" evidence="10">
    <location>
        <begin position="86"/>
        <end position="102"/>
    </location>
</feature>
<dbReference type="PANTHER" id="PTHR33446:SF2">
    <property type="entry name" value="PROTEIN TONB"/>
    <property type="match status" value="1"/>
</dbReference>
<organism evidence="13">
    <name type="scientific">hydrothermal vent metagenome</name>
    <dbReference type="NCBI Taxonomy" id="652676"/>
    <lineage>
        <taxon>unclassified sequences</taxon>
        <taxon>metagenomes</taxon>
        <taxon>ecological metagenomes</taxon>
    </lineage>
</organism>
<evidence type="ECO:0000256" key="2">
    <source>
        <dbReference type="ARBA" id="ARBA00006555"/>
    </source>
</evidence>
<evidence type="ECO:0000256" key="8">
    <source>
        <dbReference type="ARBA" id="ARBA00022989"/>
    </source>
</evidence>
<dbReference type="EMBL" id="UOFZ01000067">
    <property type="protein sequence ID" value="VAX12856.1"/>
    <property type="molecule type" value="Genomic_DNA"/>
</dbReference>
<dbReference type="GO" id="GO:0055085">
    <property type="term" value="P:transmembrane transport"/>
    <property type="evidence" value="ECO:0007669"/>
    <property type="project" value="InterPro"/>
</dbReference>
<dbReference type="InterPro" id="IPR006260">
    <property type="entry name" value="TonB/TolA_C"/>
</dbReference>
<evidence type="ECO:0000256" key="1">
    <source>
        <dbReference type="ARBA" id="ARBA00004383"/>
    </source>
</evidence>
<dbReference type="GO" id="GO:0031992">
    <property type="term" value="F:energy transducer activity"/>
    <property type="evidence" value="ECO:0007669"/>
    <property type="project" value="InterPro"/>
</dbReference>
<dbReference type="Gene3D" id="3.30.1150.10">
    <property type="match status" value="1"/>
</dbReference>
<gene>
    <name evidence="13" type="ORF">MNBD_GAMMA24-1345</name>
</gene>
<evidence type="ECO:0000256" key="4">
    <source>
        <dbReference type="ARBA" id="ARBA00022475"/>
    </source>
</evidence>
<evidence type="ECO:0000256" key="5">
    <source>
        <dbReference type="ARBA" id="ARBA00022519"/>
    </source>
</evidence>